<dbReference type="Proteomes" id="UP001457282">
    <property type="component" value="Unassembled WGS sequence"/>
</dbReference>
<feature type="domain" description="F-box" evidence="2">
    <location>
        <begin position="68"/>
        <end position="118"/>
    </location>
</feature>
<comment type="caution">
    <text evidence="3">The sequence shown here is derived from an EMBL/GenBank/DDBJ whole genome shotgun (WGS) entry which is preliminary data.</text>
</comment>
<dbReference type="PANTHER" id="PTHR35546">
    <property type="entry name" value="F-BOX PROTEIN INTERACTION DOMAIN PROTEIN-RELATED"/>
    <property type="match status" value="1"/>
</dbReference>
<dbReference type="SUPFAM" id="SSF81383">
    <property type="entry name" value="F-box domain"/>
    <property type="match status" value="1"/>
</dbReference>
<reference evidence="3 4" key="1">
    <citation type="journal article" date="2023" name="G3 (Bethesda)">
        <title>A chromosome-length genome assembly and annotation of blackberry (Rubus argutus, cv. 'Hillquist').</title>
        <authorList>
            <person name="Bruna T."/>
            <person name="Aryal R."/>
            <person name="Dudchenko O."/>
            <person name="Sargent D.J."/>
            <person name="Mead D."/>
            <person name="Buti M."/>
            <person name="Cavallini A."/>
            <person name="Hytonen T."/>
            <person name="Andres J."/>
            <person name="Pham M."/>
            <person name="Weisz D."/>
            <person name="Mascagni F."/>
            <person name="Usai G."/>
            <person name="Natali L."/>
            <person name="Bassil N."/>
            <person name="Fernandez G.E."/>
            <person name="Lomsadze A."/>
            <person name="Armour M."/>
            <person name="Olukolu B."/>
            <person name="Poorten T."/>
            <person name="Britton C."/>
            <person name="Davik J."/>
            <person name="Ashrafi H."/>
            <person name="Aiden E.L."/>
            <person name="Borodovsky M."/>
            <person name="Worthington M."/>
        </authorList>
    </citation>
    <scope>NUCLEOTIDE SEQUENCE [LARGE SCALE GENOMIC DNA]</scope>
    <source>
        <strain evidence="3">PI 553951</strain>
    </source>
</reference>
<protein>
    <recommendedName>
        <fullName evidence="2">F-box domain-containing protein</fullName>
    </recommendedName>
</protein>
<sequence length="517" mass="59259">MITRSGAMIGAKRSSSAITKSRQPRSKKSKKSPDTPKPSNSSRKRRGGTQTIPQPLLKRSPSPPSISNSTIDDLPDLVLVEIFCRLPHNKVAFGCKLVSKRWRTLLSDPYFVCKFVRLQRDQQKPLLKSYVMVPYRDAKQKTLVLTLSPKPPHPVFEIETSISSILSFLPCFQGDDYAGKEDDFDVVGIYNDLVLCSPNFSFQRDYYICNSYTKEWVRLPPTFPMGELLLPIGLVCDPYYNIKEDSTDIKLNAQYRCRVVRILPNGLPNSPRNEGFYVEIFSSETGKWREYPSSKEFCKQRRRFTSFSKCPGVACNGKLYWWNRDGNVFELDPFNISSNGDVICGFIDAPAEGRPKGYKHIGVCRGRLRMCPDLINGSGSDPIIIWELNENQVDGKPKWCLIFNEVSLSEMIQKQPFITPDQWQTDNFKMVGFHPNHGDIVFLQFSSVRSHPRCIFMCNLRQKTLEIATKIPFEKSPDDVYWSSCKGTHPYVIPWWPTPVPRKLDYHEDLRSTSMSL</sequence>
<organism evidence="3 4">
    <name type="scientific">Rubus argutus</name>
    <name type="common">Southern blackberry</name>
    <dbReference type="NCBI Taxonomy" id="59490"/>
    <lineage>
        <taxon>Eukaryota</taxon>
        <taxon>Viridiplantae</taxon>
        <taxon>Streptophyta</taxon>
        <taxon>Embryophyta</taxon>
        <taxon>Tracheophyta</taxon>
        <taxon>Spermatophyta</taxon>
        <taxon>Magnoliopsida</taxon>
        <taxon>eudicotyledons</taxon>
        <taxon>Gunneridae</taxon>
        <taxon>Pentapetalae</taxon>
        <taxon>rosids</taxon>
        <taxon>fabids</taxon>
        <taxon>Rosales</taxon>
        <taxon>Rosaceae</taxon>
        <taxon>Rosoideae</taxon>
        <taxon>Rosoideae incertae sedis</taxon>
        <taxon>Rubus</taxon>
    </lineage>
</organism>
<dbReference type="Pfam" id="PF24750">
    <property type="entry name" value="b-prop_At3g26010-like"/>
    <property type="match status" value="1"/>
</dbReference>
<dbReference type="AlphaFoldDB" id="A0AAW1W5Y8"/>
<dbReference type="InterPro" id="IPR056592">
    <property type="entry name" value="Beta-prop_At3g26010-like"/>
</dbReference>
<dbReference type="Gene3D" id="1.20.1280.50">
    <property type="match status" value="1"/>
</dbReference>
<dbReference type="EMBL" id="JBEDUW010000006">
    <property type="protein sequence ID" value="KAK9919461.1"/>
    <property type="molecule type" value="Genomic_DNA"/>
</dbReference>
<evidence type="ECO:0000259" key="2">
    <source>
        <dbReference type="PROSITE" id="PS50181"/>
    </source>
</evidence>
<evidence type="ECO:0000313" key="4">
    <source>
        <dbReference type="Proteomes" id="UP001457282"/>
    </source>
</evidence>
<evidence type="ECO:0000313" key="3">
    <source>
        <dbReference type="EMBL" id="KAK9919461.1"/>
    </source>
</evidence>
<gene>
    <name evidence="3" type="ORF">M0R45_028053</name>
</gene>
<dbReference type="Pfam" id="PF00646">
    <property type="entry name" value="F-box"/>
    <property type="match status" value="1"/>
</dbReference>
<accession>A0AAW1W5Y8</accession>
<dbReference type="PROSITE" id="PS50181">
    <property type="entry name" value="FBOX"/>
    <property type="match status" value="1"/>
</dbReference>
<feature type="region of interest" description="Disordered" evidence="1">
    <location>
        <begin position="1"/>
        <end position="69"/>
    </location>
</feature>
<dbReference type="PANTHER" id="PTHR35546:SF130">
    <property type="entry name" value="EXPRESSED PROTEIN"/>
    <property type="match status" value="1"/>
</dbReference>
<proteinExistence type="predicted"/>
<name>A0AAW1W5Y8_RUBAR</name>
<dbReference type="InterPro" id="IPR055290">
    <property type="entry name" value="At3g26010-like"/>
</dbReference>
<evidence type="ECO:0000256" key="1">
    <source>
        <dbReference type="SAM" id="MobiDB-lite"/>
    </source>
</evidence>
<dbReference type="InterPro" id="IPR036047">
    <property type="entry name" value="F-box-like_dom_sf"/>
</dbReference>
<dbReference type="InterPro" id="IPR001810">
    <property type="entry name" value="F-box_dom"/>
</dbReference>
<keyword evidence="4" id="KW-1185">Reference proteome</keyword>